<evidence type="ECO:0000313" key="2">
    <source>
        <dbReference type="EMBL" id="TQR46539.1"/>
    </source>
</evidence>
<keyword evidence="3" id="KW-1185">Reference proteome</keyword>
<gene>
    <name evidence="2" type="ORF">C7Y44_02435</name>
</gene>
<feature type="compositionally biased region" description="Basic and acidic residues" evidence="1">
    <location>
        <begin position="53"/>
        <end position="79"/>
    </location>
</feature>
<comment type="caution">
    <text evidence="2">The sequence shown here is derived from an EMBL/GenBank/DDBJ whole genome shotgun (WGS) entry which is preliminary data.</text>
</comment>
<sequence length="240" mass="27091">MKFITEMELRNVYRLEPFTTYLVEHGSRLTPEARQFLKDRQIAVSYGTLEQNQEQKQEQNQERNQEPNPERQAKKQDWRHGKLRCQMQSVSALFLLTGQELLERDVLLAQKVLELSRLFSALQKGEGGSTSTADLSFQGCTGITADVLFEDTGDCFEVTEFHIQLGKGREIALLHRLRSALRELGFAVLEAVEGSSQEKLGEPIILGINYMINALSSFICRTTGGGTCQRQNPLHTAINS</sequence>
<name>A0ABY3AWA3_PAEPP</name>
<dbReference type="Proteomes" id="UP000316208">
    <property type="component" value="Unassembled WGS sequence"/>
</dbReference>
<evidence type="ECO:0000313" key="3">
    <source>
        <dbReference type="Proteomes" id="UP000316208"/>
    </source>
</evidence>
<evidence type="ECO:0000256" key="1">
    <source>
        <dbReference type="SAM" id="MobiDB-lite"/>
    </source>
</evidence>
<protein>
    <submittedName>
        <fullName evidence="2">Cobalamin adenosyltransferase</fullName>
    </submittedName>
</protein>
<accession>A0ABY3AWA3</accession>
<proteinExistence type="predicted"/>
<dbReference type="EMBL" id="SADY01000001">
    <property type="protein sequence ID" value="TQR46539.1"/>
    <property type="molecule type" value="Genomic_DNA"/>
</dbReference>
<dbReference type="RefSeq" id="WP_142542649.1">
    <property type="nucleotide sequence ID" value="NZ_SADY01000001.1"/>
</dbReference>
<organism evidence="2 3">
    <name type="scientific">Paenibacillus popilliae</name>
    <name type="common">Bacillus popilliae</name>
    <dbReference type="NCBI Taxonomy" id="78057"/>
    <lineage>
        <taxon>Bacteria</taxon>
        <taxon>Bacillati</taxon>
        <taxon>Bacillota</taxon>
        <taxon>Bacilli</taxon>
        <taxon>Bacillales</taxon>
        <taxon>Paenibacillaceae</taxon>
        <taxon>Paenibacillus</taxon>
    </lineage>
</organism>
<feature type="region of interest" description="Disordered" evidence="1">
    <location>
        <begin position="50"/>
        <end position="79"/>
    </location>
</feature>
<reference evidence="2 3" key="1">
    <citation type="submission" date="2018-03" db="EMBL/GenBank/DDBJ databases">
        <title>Aerobic endospore-forming bacteria genome sequencing and assembly.</title>
        <authorList>
            <person name="Cavalcante D.A."/>
            <person name="Driks A."/>
            <person name="Putonti C."/>
            <person name="De-Souza M.T."/>
        </authorList>
    </citation>
    <scope>NUCLEOTIDE SEQUENCE [LARGE SCALE GENOMIC DNA]</scope>
    <source>
        <strain evidence="2 3">SDF0028</strain>
    </source>
</reference>